<dbReference type="PANTHER" id="PTHR44688:SF16">
    <property type="entry name" value="DNA-BINDING TRANSCRIPTIONAL ACTIVATOR DEVR_DOSR"/>
    <property type="match status" value="1"/>
</dbReference>
<keyword evidence="1" id="KW-0805">Transcription regulation</keyword>
<comment type="caution">
    <text evidence="5">The sequence shown here is derived from an EMBL/GenBank/DDBJ whole genome shotgun (WGS) entry which is preliminary data.</text>
</comment>
<keyword evidence="2" id="KW-0238">DNA-binding</keyword>
<evidence type="ECO:0000259" key="4">
    <source>
        <dbReference type="PROSITE" id="PS50043"/>
    </source>
</evidence>
<dbReference type="GO" id="GO:0006355">
    <property type="term" value="P:regulation of DNA-templated transcription"/>
    <property type="evidence" value="ECO:0007669"/>
    <property type="project" value="InterPro"/>
</dbReference>
<protein>
    <submittedName>
        <fullName evidence="5">AAA family ATPase</fullName>
    </submittedName>
</protein>
<dbReference type="Pfam" id="PF13191">
    <property type="entry name" value="AAA_16"/>
    <property type="match status" value="1"/>
</dbReference>
<dbReference type="InterPro" id="IPR000792">
    <property type="entry name" value="Tscrpt_reg_LuxR_C"/>
</dbReference>
<dbReference type="RefSeq" id="WP_158052148.1">
    <property type="nucleotide sequence ID" value="NZ_WBKB01000004.1"/>
</dbReference>
<dbReference type="Proteomes" id="UP000433493">
    <property type="component" value="Unassembled WGS sequence"/>
</dbReference>
<dbReference type="PROSITE" id="PS00622">
    <property type="entry name" value="HTH_LUXR_1"/>
    <property type="match status" value="1"/>
</dbReference>
<dbReference type="InterPro" id="IPR036388">
    <property type="entry name" value="WH-like_DNA-bd_sf"/>
</dbReference>
<organism evidence="5 6">
    <name type="scientific">Gulosibacter chungangensis</name>
    <dbReference type="NCBI Taxonomy" id="979746"/>
    <lineage>
        <taxon>Bacteria</taxon>
        <taxon>Bacillati</taxon>
        <taxon>Actinomycetota</taxon>
        <taxon>Actinomycetes</taxon>
        <taxon>Micrococcales</taxon>
        <taxon>Microbacteriaceae</taxon>
        <taxon>Gulosibacter</taxon>
    </lineage>
</organism>
<dbReference type="Gene3D" id="1.10.10.10">
    <property type="entry name" value="Winged helix-like DNA-binding domain superfamily/Winged helix DNA-binding domain"/>
    <property type="match status" value="1"/>
</dbReference>
<reference evidence="5 6" key="1">
    <citation type="submission" date="2019-09" db="EMBL/GenBank/DDBJ databases">
        <title>Phylogeny of genus Pseudoclavibacter and closely related genus.</title>
        <authorList>
            <person name="Li Y."/>
        </authorList>
    </citation>
    <scope>NUCLEOTIDE SEQUENCE [LARGE SCALE GENOMIC DNA]</scope>
    <source>
        <strain evidence="5 6">KCTC 13959</strain>
    </source>
</reference>
<dbReference type="OrthoDB" id="134933at2"/>
<accession>A0A7J5BAG1</accession>
<name>A0A7J5BAG1_9MICO</name>
<dbReference type="SUPFAM" id="SSF46894">
    <property type="entry name" value="C-terminal effector domain of the bipartite response regulators"/>
    <property type="match status" value="1"/>
</dbReference>
<sequence length="940" mass="103233">MAHSSANPVKNHSASPVQQRRQWAVEALRQAQEQAGMTVLIEGLAGMGKTCLLRELRTAALDDGRWSLVVVHADEFEVGEPYSFIERIVAASGVTDWYFEPGSLTDPIAVARECIRRLFGNGSHPGRVFLIDDAQWIDHQSHRVLRYLIPRITRRQMFLAFSARTPHESGSFGEFLQALVADSHLDTSIHLGPLDAHAVSCLIAERHGAVVGPAIAQQIVDETEGSFLEIDSIVSGLTPQDVEQLQLGWQSPTRVGHEANGPLLREFKGLDRASQATAELISVAGHVLTRTQIEAAAEILDEPVHLDRAIEAGVITESHDEEHFHTRHALLAEAISESLAPERARALYRALAEVTDGYRSLRHRLLGATHWDAQLQTEVRRYASVAASERKFGSANEVLRAALKLVTEPAARIELVETLALLHLQARTGYLVLDLLPDIEQQPPNLLRHLLAQILSAHRVGVEVSPRAMKEILATAPTNADEATILGFFAFMVVLLSMRKADTSAVPGLIERARTLVAAAPASGEELTDSRLAWMVDRDGRLLVLDCYSMVQDQQQGDLDAVIARLPALIARIDRTPDSPLKVDALVAIAGAQVAIGRADLARVTAEQSVEILERVGEPWAAGTARVILGHCMILGGELRAAVELMELTEAVTHSALDVETRFGWAALRLMVSAIAGHEDTDFYVEAARRYGEIDWEGYSPDLGVIAECELARVRGDHAETLRLTSPEAIRGFRSTQHGFLTYRALALIEHGEVAEAQHLIAQLGKWRGKQWQEYWGSLDWLNARLAQAEGDLQTARWHFQSAVEHRNYPLQHGLALADYGRFLAQQGEDAEAQEVVHSATAILAGIGADGYLPRVRELADSVSGGSTRHPEAQRLLDRLTERERQVAEQLAKGRSNPQIADSLVVSVATVRSHISNILRKLGLSSRAEVARLIGEPRKE</sequence>
<dbReference type="PRINTS" id="PR00038">
    <property type="entry name" value="HTHLUXR"/>
</dbReference>
<feature type="domain" description="HTH luxR-type" evidence="4">
    <location>
        <begin position="873"/>
        <end position="938"/>
    </location>
</feature>
<keyword evidence="6" id="KW-1185">Reference proteome</keyword>
<proteinExistence type="predicted"/>
<dbReference type="InterPro" id="IPR027417">
    <property type="entry name" value="P-loop_NTPase"/>
</dbReference>
<dbReference type="Pfam" id="PF00196">
    <property type="entry name" value="GerE"/>
    <property type="match status" value="1"/>
</dbReference>
<dbReference type="InterPro" id="IPR041664">
    <property type="entry name" value="AAA_16"/>
</dbReference>
<dbReference type="SMART" id="SM00421">
    <property type="entry name" value="HTH_LUXR"/>
    <property type="match status" value="1"/>
</dbReference>
<gene>
    <name evidence="5" type="ORF">F8O05_07585</name>
</gene>
<dbReference type="PROSITE" id="PS50043">
    <property type="entry name" value="HTH_LUXR_2"/>
    <property type="match status" value="1"/>
</dbReference>
<keyword evidence="3" id="KW-0804">Transcription</keyword>
<dbReference type="GO" id="GO:0003677">
    <property type="term" value="F:DNA binding"/>
    <property type="evidence" value="ECO:0007669"/>
    <property type="project" value="UniProtKB-KW"/>
</dbReference>
<dbReference type="SUPFAM" id="SSF52540">
    <property type="entry name" value="P-loop containing nucleoside triphosphate hydrolases"/>
    <property type="match status" value="1"/>
</dbReference>
<evidence type="ECO:0000256" key="2">
    <source>
        <dbReference type="ARBA" id="ARBA00023125"/>
    </source>
</evidence>
<dbReference type="AlphaFoldDB" id="A0A7J5BAG1"/>
<dbReference type="PANTHER" id="PTHR44688">
    <property type="entry name" value="DNA-BINDING TRANSCRIPTIONAL ACTIVATOR DEVR_DOSR"/>
    <property type="match status" value="1"/>
</dbReference>
<evidence type="ECO:0000313" key="5">
    <source>
        <dbReference type="EMBL" id="KAB1643099.1"/>
    </source>
</evidence>
<dbReference type="EMBL" id="WBKB01000004">
    <property type="protein sequence ID" value="KAB1643099.1"/>
    <property type="molecule type" value="Genomic_DNA"/>
</dbReference>
<dbReference type="InterPro" id="IPR016032">
    <property type="entry name" value="Sig_transdc_resp-reg_C-effctor"/>
</dbReference>
<dbReference type="CDD" id="cd06170">
    <property type="entry name" value="LuxR_C_like"/>
    <property type="match status" value="1"/>
</dbReference>
<evidence type="ECO:0000256" key="3">
    <source>
        <dbReference type="ARBA" id="ARBA00023163"/>
    </source>
</evidence>
<evidence type="ECO:0000256" key="1">
    <source>
        <dbReference type="ARBA" id="ARBA00023015"/>
    </source>
</evidence>
<evidence type="ECO:0000313" key="6">
    <source>
        <dbReference type="Proteomes" id="UP000433493"/>
    </source>
</evidence>